<proteinExistence type="inferred from homology"/>
<evidence type="ECO:0000256" key="4">
    <source>
        <dbReference type="ARBA" id="ARBA00022989"/>
    </source>
</evidence>
<accession>A0A3R5UYT2</accession>
<keyword evidence="4 8" id="KW-1133">Transmembrane helix</keyword>
<feature type="transmembrane region" description="Helical" evidence="8">
    <location>
        <begin position="258"/>
        <end position="277"/>
    </location>
</feature>
<name>A0A3R5UYT2_9BACT</name>
<keyword evidence="2" id="KW-1003">Cell membrane</keyword>
<evidence type="ECO:0000313" key="11">
    <source>
        <dbReference type="Proteomes" id="UP000287502"/>
    </source>
</evidence>
<dbReference type="KEGG" id="gtl:EP073_10320"/>
<gene>
    <name evidence="10" type="ORF">EP073_10320</name>
</gene>
<reference evidence="10 11" key="1">
    <citation type="submission" date="2019-01" db="EMBL/GenBank/DDBJ databases">
        <title>Geovibrio thiophilus DSM 11263, complete genome.</title>
        <authorList>
            <person name="Spring S."/>
            <person name="Bunk B."/>
            <person name="Sproer C."/>
        </authorList>
    </citation>
    <scope>NUCLEOTIDE SEQUENCE [LARGE SCALE GENOMIC DNA]</scope>
    <source>
        <strain evidence="10 11">DSM 11263</strain>
    </source>
</reference>
<evidence type="ECO:0000256" key="8">
    <source>
        <dbReference type="SAM" id="Phobius"/>
    </source>
</evidence>
<dbReference type="RefSeq" id="WP_128467070.1">
    <property type="nucleotide sequence ID" value="NZ_CP035108.1"/>
</dbReference>
<dbReference type="OrthoDB" id="4045at2"/>
<comment type="subcellular location">
    <subcellularLocation>
        <location evidence="1">Cell membrane</location>
        <topology evidence="1">Multi-pass membrane protein</topology>
    </subcellularLocation>
    <subcellularLocation>
        <location evidence="6">Membrane</location>
        <topology evidence="6">Multi-pass membrane protein</topology>
    </subcellularLocation>
</comment>
<feature type="transmembrane region" description="Helical" evidence="8">
    <location>
        <begin position="364"/>
        <end position="387"/>
    </location>
</feature>
<evidence type="ECO:0000256" key="1">
    <source>
        <dbReference type="ARBA" id="ARBA00004651"/>
    </source>
</evidence>
<comment type="similarity">
    <text evidence="6">Belongs to the exbB/tolQ family.</text>
</comment>
<dbReference type="EMBL" id="CP035108">
    <property type="protein sequence ID" value="QAR33784.1"/>
    <property type="molecule type" value="Genomic_DNA"/>
</dbReference>
<evidence type="ECO:0000259" key="9">
    <source>
        <dbReference type="Pfam" id="PF01618"/>
    </source>
</evidence>
<dbReference type="PIRSF" id="PIRSF037714">
    <property type="entry name" value="TolR"/>
    <property type="match status" value="1"/>
</dbReference>
<keyword evidence="5 8" id="KW-0472">Membrane</keyword>
<evidence type="ECO:0000256" key="3">
    <source>
        <dbReference type="ARBA" id="ARBA00022692"/>
    </source>
</evidence>
<organism evidence="10 11">
    <name type="scientific">Geovibrio thiophilus</name>
    <dbReference type="NCBI Taxonomy" id="139438"/>
    <lineage>
        <taxon>Bacteria</taxon>
        <taxon>Pseudomonadati</taxon>
        <taxon>Deferribacterota</taxon>
        <taxon>Deferribacteres</taxon>
        <taxon>Deferribacterales</taxon>
        <taxon>Geovibrionaceae</taxon>
        <taxon>Geovibrio</taxon>
    </lineage>
</organism>
<dbReference type="InterPro" id="IPR017270">
    <property type="entry name" value="MotA/TolQ/ExbB-rel"/>
</dbReference>
<sequence length="452" mass="49300">MKRLAVIMAAVLIIPAAVFAKDLRVIYKDLVQESETVSKTIEKELQALRNDRSKMKSEVTALERQLAALDAEADSLRRESEGYIKAINENREALSRENSSFTQIEAAVEAAMQDFFVMAQEYPSYAIPGGGDFFKKGEEPLAKLSFLAGSYLDFIGYASRVSLRDMSVTDTDGTQKNVQVLSIGTFADVYKDGNEHGYLARSLEGGLQKVAGVPSKERGLVEKYFKGESDDMSLDFSGGAVFKQWENKITLLSQLKKGGLLIIPIILVAVFAFLLALERAYSLYFKGLGGLDAVDGIASKLEAGKTDEALKNAESIKTSPMGRVCMAIIPYRSCTLQARENILNEALLKEVPVIERNLSHLSTCAAVAPMLGLLGTVTGMISTFHVITLYGSGDPRLMAGGISEALITTMFGLIVTIPVMLVHTFFARRAEILLDRLQEAGMKVFNSAGTEK</sequence>
<keyword evidence="6" id="KW-0653">Protein transport</keyword>
<dbReference type="AlphaFoldDB" id="A0A3R5UYT2"/>
<dbReference type="PANTHER" id="PTHR30625:SF11">
    <property type="entry name" value="MOTA_TOLQ_EXBB PROTON CHANNEL DOMAIN-CONTAINING PROTEIN"/>
    <property type="match status" value="1"/>
</dbReference>
<dbReference type="GO" id="GO:0005886">
    <property type="term" value="C:plasma membrane"/>
    <property type="evidence" value="ECO:0007669"/>
    <property type="project" value="UniProtKB-SubCell"/>
</dbReference>
<dbReference type="InterPro" id="IPR002898">
    <property type="entry name" value="MotA_ExbB_proton_chnl"/>
</dbReference>
<evidence type="ECO:0000256" key="2">
    <source>
        <dbReference type="ARBA" id="ARBA00022475"/>
    </source>
</evidence>
<keyword evidence="7" id="KW-0175">Coiled coil</keyword>
<feature type="domain" description="MotA/TolQ/ExbB proton channel" evidence="9">
    <location>
        <begin position="339"/>
        <end position="438"/>
    </location>
</feature>
<evidence type="ECO:0000256" key="7">
    <source>
        <dbReference type="SAM" id="Coils"/>
    </source>
</evidence>
<evidence type="ECO:0000313" key="10">
    <source>
        <dbReference type="EMBL" id="QAR33784.1"/>
    </source>
</evidence>
<keyword evidence="3 8" id="KW-0812">Transmembrane</keyword>
<dbReference type="PANTHER" id="PTHR30625">
    <property type="entry name" value="PROTEIN TOLQ"/>
    <property type="match status" value="1"/>
</dbReference>
<dbReference type="GO" id="GO:0017038">
    <property type="term" value="P:protein import"/>
    <property type="evidence" value="ECO:0007669"/>
    <property type="project" value="TreeGrafter"/>
</dbReference>
<evidence type="ECO:0000256" key="5">
    <source>
        <dbReference type="ARBA" id="ARBA00023136"/>
    </source>
</evidence>
<dbReference type="InterPro" id="IPR050790">
    <property type="entry name" value="ExbB/TolQ_transport"/>
</dbReference>
<feature type="transmembrane region" description="Helical" evidence="8">
    <location>
        <begin position="407"/>
        <end position="427"/>
    </location>
</feature>
<keyword evidence="6" id="KW-0813">Transport</keyword>
<dbReference type="Pfam" id="PF01618">
    <property type="entry name" value="MotA_ExbB"/>
    <property type="match status" value="1"/>
</dbReference>
<dbReference type="Proteomes" id="UP000287502">
    <property type="component" value="Chromosome"/>
</dbReference>
<keyword evidence="11" id="KW-1185">Reference proteome</keyword>
<feature type="coiled-coil region" evidence="7">
    <location>
        <begin position="31"/>
        <end position="86"/>
    </location>
</feature>
<evidence type="ECO:0000256" key="6">
    <source>
        <dbReference type="RuleBase" id="RU004057"/>
    </source>
</evidence>
<protein>
    <recommendedName>
        <fullName evidence="9">MotA/TolQ/ExbB proton channel domain-containing protein</fullName>
    </recommendedName>
</protein>